<protein>
    <recommendedName>
        <fullName evidence="3">B30.2/SPRY domain-containing protein</fullName>
    </recommendedName>
</protein>
<dbReference type="Proteomes" id="UP000692954">
    <property type="component" value="Unassembled WGS sequence"/>
</dbReference>
<proteinExistence type="predicted"/>
<accession>A0A8S1RKL6</accession>
<evidence type="ECO:0008006" key="3">
    <source>
        <dbReference type="Google" id="ProtNLM"/>
    </source>
</evidence>
<dbReference type="EMBL" id="CAJJDN010000208">
    <property type="protein sequence ID" value="CAD8129141.1"/>
    <property type="molecule type" value="Genomic_DNA"/>
</dbReference>
<gene>
    <name evidence="1" type="ORF">PSON_ATCC_30995.1.T2080018</name>
</gene>
<keyword evidence="2" id="KW-1185">Reference proteome</keyword>
<reference evidence="1" key="1">
    <citation type="submission" date="2021-01" db="EMBL/GenBank/DDBJ databases">
        <authorList>
            <consortium name="Genoscope - CEA"/>
            <person name="William W."/>
        </authorList>
    </citation>
    <scope>NUCLEOTIDE SEQUENCE</scope>
</reference>
<dbReference type="AlphaFoldDB" id="A0A8S1RKL6"/>
<evidence type="ECO:0000313" key="1">
    <source>
        <dbReference type="EMBL" id="CAD8129141.1"/>
    </source>
</evidence>
<dbReference type="OrthoDB" id="317827at2759"/>
<evidence type="ECO:0000313" key="2">
    <source>
        <dbReference type="Proteomes" id="UP000692954"/>
    </source>
</evidence>
<sequence length="393" mass="46412">MNQILCKNHPDNSAIYLLWNSQTLQFACEECHENYCDKNYEESFKKLTIRKALKEPHYFLKQFNLDEKSKRIIRNLENIPETILKELIEKMEKSLREIQIVFEKAIIELKEKICLLLQSRDQFKNKLGKISYYTLFIQIMENLNVQQFVTHDYINQIEDRLKELFCKINDNSVIFNSEIQEQLILPKLEKKEGISQLQLLQNRLNQFRQEINPFLVNNQDQFSKFLTFSKTHKHLNSQVSQNGKVIETDLNIWQCCLCDQMIPKLGVTKFAFKILEMSYIMIGFGIREIVKNSNYENCSSLGGGTYCIYNPGYCYSHDQKEIDNKYIGWGFSTNDIIIVEVDMKNKYVKWTKQSINKSFAMNIDTTLDLYPCLQLNSKGKVEIINQSFSQENY</sequence>
<organism evidence="1 2">
    <name type="scientific">Paramecium sonneborni</name>
    <dbReference type="NCBI Taxonomy" id="65129"/>
    <lineage>
        <taxon>Eukaryota</taxon>
        <taxon>Sar</taxon>
        <taxon>Alveolata</taxon>
        <taxon>Ciliophora</taxon>
        <taxon>Intramacronucleata</taxon>
        <taxon>Oligohymenophorea</taxon>
        <taxon>Peniculida</taxon>
        <taxon>Parameciidae</taxon>
        <taxon>Paramecium</taxon>
    </lineage>
</organism>
<comment type="caution">
    <text evidence="1">The sequence shown here is derived from an EMBL/GenBank/DDBJ whole genome shotgun (WGS) entry which is preliminary data.</text>
</comment>
<name>A0A8S1RKL6_9CILI</name>